<dbReference type="GO" id="GO:0140673">
    <property type="term" value="P:transcription elongation-coupled chromatin remodeling"/>
    <property type="evidence" value="ECO:0007669"/>
    <property type="project" value="InterPro"/>
</dbReference>
<feature type="region of interest" description="Disordered" evidence="9">
    <location>
        <begin position="1174"/>
        <end position="1194"/>
    </location>
</feature>
<evidence type="ECO:0000259" key="10">
    <source>
        <dbReference type="SMART" id="SM00252"/>
    </source>
</evidence>
<feature type="compositionally biased region" description="Acidic residues" evidence="9">
    <location>
        <begin position="148"/>
        <end position="161"/>
    </location>
</feature>
<evidence type="ECO:0000256" key="9">
    <source>
        <dbReference type="SAM" id="MobiDB-lite"/>
    </source>
</evidence>
<dbReference type="OrthoDB" id="995477at2759"/>
<dbReference type="Gene3D" id="1.10.10.650">
    <property type="entry name" value="RuvA domain 2-like"/>
    <property type="match status" value="1"/>
</dbReference>
<dbReference type="PIRSF" id="PIRSF036947">
    <property type="entry name" value="Spt6"/>
    <property type="match status" value="1"/>
</dbReference>
<dbReference type="SUPFAM" id="SSF53098">
    <property type="entry name" value="Ribonuclease H-like"/>
    <property type="match status" value="1"/>
</dbReference>
<dbReference type="Gene3D" id="1.10.10.2740">
    <property type="entry name" value="Spt6, Death-like domain"/>
    <property type="match status" value="1"/>
</dbReference>
<feature type="compositionally biased region" description="Basic and acidic residues" evidence="9">
    <location>
        <begin position="162"/>
        <end position="174"/>
    </location>
</feature>
<dbReference type="GO" id="GO:0034728">
    <property type="term" value="P:nucleosome organization"/>
    <property type="evidence" value="ECO:0007669"/>
    <property type="project" value="TreeGrafter"/>
</dbReference>
<dbReference type="InterPro" id="IPR023319">
    <property type="entry name" value="Tex-like_HTH_dom_sf"/>
</dbReference>
<dbReference type="SUPFAM" id="SSF158832">
    <property type="entry name" value="Tex N-terminal region-like"/>
    <property type="match status" value="1"/>
</dbReference>
<dbReference type="FunFam" id="3.30.505.10:FF:000056">
    <property type="entry name" value="Transcription elongation factor Spt6"/>
    <property type="match status" value="1"/>
</dbReference>
<dbReference type="CDD" id="cd09918">
    <property type="entry name" value="SH2_Nterm_SPT6_like"/>
    <property type="match status" value="1"/>
</dbReference>
<dbReference type="Gene3D" id="1.10.150.850">
    <property type="entry name" value="Spt6, helix-hairpin-helix domain"/>
    <property type="match status" value="1"/>
</dbReference>
<dbReference type="Pfam" id="PF14641">
    <property type="entry name" value="HTH_44"/>
    <property type="match status" value="1"/>
</dbReference>
<sequence length="1487" mass="170562">MATSDLLDLNATLGSENEDGDFDEDGEDEGAQDGAPNGRMDDSSEEEDDDDDEEEAAKIREGFIVDEEEDDEERKARRREKRKRRREEREEEGLDDEDLDLIGELEPAGQQESKHKRLKRGHRQDHERGVADIFDDDDDDQFARPGDELDDFIEEDEFPDEERDRAQEELEVSRKPRRGFGGQSGLQLSGLDEAGMEDMRAAFGDGTEYDWALEAQEQNDEELDPDKQLELKDVFEPSQLAEKMLTEEDNIIRSTDIPERFQLARQPFKELDLGEEEQRTRIQDEAQWITHFMWPKKMRDLDREFQVPFQKSIASVLEFACIENFEVPFIFQHRKDYLIHAAKVPSSPTADGAEGEKYEVHAKKLLDQSDLWEIMDFDLKYRALSEKRESLQSSYDGIKEMANVRDDAVEDMLPSAITMEEVQDVQDYVQFQYSAELKDLKVSRADPGTIKRAGGDSVIWESIRQGKAYNVVRGFGVTAEQFAKTLLEDSTRGYTDDPQDQPDDMADQNTDEKFHTGAQVLRASKAMFAEELVMSPRMRKFVRQNYFMQGVFDCVRSEKGLRKIDEDHPYYEFKYLRNQSLAAIARRPELYLRMLKAQEEGLITVQLRMENKDSFRRRLQKTLESDNFSEVADAWNKLRREVLDIALTKLEKIMVKSVTENLRAECESQVARLCREKYAERLDQMPYKPKGMIAGQTPRVLTLTNGKGSASRDDIFWAYLEDDGRVLEHGKLNNLRLGNTEKALPNGKGVIDLVEIVRRRKPDVLGVSGFSPETRLLYKDLQAIIAEFNLEGAEYEDKDEVEKRDPLEVIIVNDEVARLYHTSDRSTIDHPGLSPLIKYCIALGRYLQSPILEYASLGKDVGFIIFDPNQTLIPHEKLLKTLDTAMVDMVNLVGVDINEAVSNTYIANLLPFVCGLGPRKAHAMLQAINRNGGLVSSREELIGDAELGKIQAVSAIVFQNCSSFLYIEYDPTETGANYLDNTRIHPEDYDLARKMAADALELDEEDIEAEQDEYGKYAIIRKLVKEDNQERVNDLILEEYAEQLEIHFNSRKRATLETIRAEINTPYEELRHEFAELTTDEIFTMLTGETKDSLVENMIVPISIRRVFPDHIEARLDCGIEAGISEPEYPDLDGRDAKHVFSSHQVIQAKLVFLNRRQLTAQLTLREDAMRRPYRKEVDHDPGEWDEDQEEADQRAAVQRKEQITGRAQRVIKHPLFRPFNSKQAEEFLGPQARGECVIRPSSKGLDHLAVTWKVADQVFQHIDVLELDKENEFSVGRTLKIGRYTYSDLDELIQTHVKAMAKKVDEICADERFKEGGRQATGKQPPFLPFVSSHPSKCNLLTTATRGVAHGLHVRQPAPLHVRLLPAALAPGLLPAVLQGRRKGQARGVERQGRAQRVRAARPALRRHAPAQERLQDALRARTGRRFWRRRRRCWCWCSGGPRRDAGEWGDECARRTCGGWAPALLERVALRSSGRQRRRWELVYL</sequence>
<dbReference type="Pfam" id="PF21710">
    <property type="entry name" value="Spt6_S1"/>
    <property type="match status" value="1"/>
</dbReference>
<evidence type="ECO:0000256" key="6">
    <source>
        <dbReference type="ARBA" id="ARBA00023163"/>
    </source>
</evidence>
<feature type="domain" description="SH2" evidence="10">
    <location>
        <begin position="1214"/>
        <end position="1303"/>
    </location>
</feature>
<dbReference type="GO" id="GO:0031491">
    <property type="term" value="F:nucleosome binding"/>
    <property type="evidence" value="ECO:0007669"/>
    <property type="project" value="TreeGrafter"/>
</dbReference>
<feature type="compositionally biased region" description="Acidic residues" evidence="9">
    <location>
        <begin position="43"/>
        <end position="55"/>
    </location>
</feature>
<dbReference type="InterPro" id="IPR037027">
    <property type="entry name" value="YqgF/RNaseH-like_dom_sf"/>
</dbReference>
<keyword evidence="6 8" id="KW-0804">Transcription</keyword>
<dbReference type="InterPro" id="IPR055179">
    <property type="entry name" value="Tex-like_central_region"/>
</dbReference>
<feature type="compositionally biased region" description="Basic residues" evidence="9">
    <location>
        <begin position="114"/>
        <end position="123"/>
    </location>
</feature>
<dbReference type="InterPro" id="IPR035420">
    <property type="entry name" value="Spt6_SH2"/>
</dbReference>
<dbReference type="Pfam" id="PF14635">
    <property type="entry name" value="HHH_7"/>
    <property type="match status" value="1"/>
</dbReference>
<dbReference type="InterPro" id="IPR010994">
    <property type="entry name" value="RuvA_2-like"/>
</dbReference>
<reference evidence="11 12" key="1">
    <citation type="submission" date="2019-06" db="EMBL/GenBank/DDBJ databases">
        <title>A chromosomal-level reference genome of Carpinus fangiana (Coryloideae, Betulaceae).</title>
        <authorList>
            <person name="Yang X."/>
            <person name="Wang Z."/>
            <person name="Zhang L."/>
            <person name="Hao G."/>
            <person name="Liu J."/>
            <person name="Yang Y."/>
        </authorList>
    </citation>
    <scope>NUCLEOTIDE SEQUENCE [LARGE SCALE GENOMIC DNA]</scope>
    <source>
        <strain evidence="11">Cfa_2016G</strain>
        <tissue evidence="11">Leaf</tissue>
    </source>
</reference>
<dbReference type="InterPro" id="IPR032706">
    <property type="entry name" value="Spt6_HHH"/>
</dbReference>
<dbReference type="InterPro" id="IPR035019">
    <property type="entry name" value="Spt6_SH2_N"/>
</dbReference>
<dbReference type="InterPro" id="IPR023323">
    <property type="entry name" value="Tex-like_dom_sf"/>
</dbReference>
<feature type="compositionally biased region" description="Basic residues" evidence="9">
    <location>
        <begin position="76"/>
        <end position="86"/>
    </location>
</feature>
<feature type="compositionally biased region" description="Basic and acidic residues" evidence="9">
    <location>
        <begin position="1174"/>
        <end position="1183"/>
    </location>
</feature>
<evidence type="ECO:0000313" key="11">
    <source>
        <dbReference type="EMBL" id="KAB8576212.1"/>
    </source>
</evidence>
<dbReference type="Gene3D" id="1.10.3500.10">
    <property type="entry name" value="Tex N-terminal region-like"/>
    <property type="match status" value="1"/>
</dbReference>
<dbReference type="GO" id="GO:0008023">
    <property type="term" value="C:transcription elongation factor complex"/>
    <property type="evidence" value="ECO:0007669"/>
    <property type="project" value="TreeGrafter"/>
</dbReference>
<keyword evidence="12" id="KW-1185">Reference proteome</keyword>
<feature type="compositionally biased region" description="Acidic residues" evidence="9">
    <location>
        <begin position="497"/>
        <end position="506"/>
    </location>
</feature>
<dbReference type="InterPro" id="IPR017072">
    <property type="entry name" value="TF_Spt6"/>
</dbReference>
<dbReference type="FunFam" id="1.10.10.2740:FF:000002">
    <property type="entry name" value="Transcription elongation factor Spt6"/>
    <property type="match status" value="1"/>
</dbReference>
<evidence type="ECO:0000256" key="4">
    <source>
        <dbReference type="ARBA" id="ARBA00020248"/>
    </source>
</evidence>
<comment type="subcellular location">
    <subcellularLocation>
        <location evidence="2">Chromosome</location>
    </subcellularLocation>
    <subcellularLocation>
        <location evidence="1 8">Nucleus</location>
    </subcellularLocation>
</comment>
<gene>
    <name evidence="11" type="ORF">FH972_025740</name>
</gene>
<dbReference type="GO" id="GO:0042393">
    <property type="term" value="F:histone binding"/>
    <property type="evidence" value="ECO:0007669"/>
    <property type="project" value="TreeGrafter"/>
</dbReference>
<evidence type="ECO:0000256" key="8">
    <source>
        <dbReference type="PIRNR" id="PIRNR036947"/>
    </source>
</evidence>
<dbReference type="Gene3D" id="3.30.420.140">
    <property type="entry name" value="YqgF/RNase H-like domain"/>
    <property type="match status" value="1"/>
</dbReference>
<dbReference type="InterPro" id="IPR049540">
    <property type="entry name" value="Spt6-like_S1"/>
</dbReference>
<dbReference type="SUPFAM" id="SSF47781">
    <property type="entry name" value="RuvA domain 2-like"/>
    <property type="match status" value="2"/>
</dbReference>
<dbReference type="Proteomes" id="UP000327013">
    <property type="component" value="Unassembled WGS sequence"/>
</dbReference>
<dbReference type="Pfam" id="PF14633">
    <property type="entry name" value="SH2_2"/>
    <property type="match status" value="1"/>
</dbReference>
<evidence type="ECO:0000313" key="12">
    <source>
        <dbReference type="Proteomes" id="UP000327013"/>
    </source>
</evidence>
<evidence type="ECO:0000256" key="7">
    <source>
        <dbReference type="ARBA" id="ARBA00023242"/>
    </source>
</evidence>
<organism evidence="11 12">
    <name type="scientific">Carpinus fangiana</name>
    <dbReference type="NCBI Taxonomy" id="176857"/>
    <lineage>
        <taxon>Eukaryota</taxon>
        <taxon>Viridiplantae</taxon>
        <taxon>Streptophyta</taxon>
        <taxon>Embryophyta</taxon>
        <taxon>Tracheophyta</taxon>
        <taxon>Spermatophyta</taxon>
        <taxon>Magnoliopsida</taxon>
        <taxon>eudicotyledons</taxon>
        <taxon>Gunneridae</taxon>
        <taxon>Pentapetalae</taxon>
        <taxon>rosids</taxon>
        <taxon>fabids</taxon>
        <taxon>Fagales</taxon>
        <taxon>Betulaceae</taxon>
        <taxon>Carpinus</taxon>
    </lineage>
</organism>
<proteinExistence type="inferred from homology"/>
<comment type="caution">
    <text evidence="11">The sequence shown here is derived from an EMBL/GenBank/DDBJ whole genome shotgun (WGS) entry which is preliminary data.</text>
</comment>
<evidence type="ECO:0000256" key="2">
    <source>
        <dbReference type="ARBA" id="ARBA00004286"/>
    </source>
</evidence>
<dbReference type="GO" id="GO:0005694">
    <property type="term" value="C:chromosome"/>
    <property type="evidence" value="ECO:0007669"/>
    <property type="project" value="UniProtKB-SubCell"/>
</dbReference>
<dbReference type="InterPro" id="IPR000980">
    <property type="entry name" value="SH2"/>
</dbReference>
<dbReference type="InterPro" id="IPR041692">
    <property type="entry name" value="HHH_9"/>
</dbReference>
<feature type="compositionally biased region" description="Acidic residues" evidence="9">
    <location>
        <begin position="89"/>
        <end position="103"/>
    </location>
</feature>
<dbReference type="PANTHER" id="PTHR10145">
    <property type="entry name" value="TRANSCRIPTION ELONGATION FACTOR SPT6"/>
    <property type="match status" value="1"/>
</dbReference>
<dbReference type="Pfam" id="PF14639">
    <property type="entry name" value="YqgF"/>
    <property type="match status" value="1"/>
</dbReference>
<dbReference type="GO" id="GO:0003677">
    <property type="term" value="F:DNA binding"/>
    <property type="evidence" value="ECO:0007669"/>
    <property type="project" value="InterPro"/>
</dbReference>
<dbReference type="Pfam" id="PF14632">
    <property type="entry name" value="SPT6_acidic"/>
    <property type="match status" value="1"/>
</dbReference>
<feature type="region of interest" description="Disordered" evidence="9">
    <location>
        <begin position="1"/>
        <end position="189"/>
    </location>
</feature>
<feature type="region of interest" description="Disordered" evidence="9">
    <location>
        <begin position="489"/>
        <end position="510"/>
    </location>
</feature>
<comment type="similarity">
    <text evidence="3 8">Belongs to the SPT6 family.</text>
</comment>
<evidence type="ECO:0000256" key="3">
    <source>
        <dbReference type="ARBA" id="ARBA00009253"/>
    </source>
</evidence>
<dbReference type="SMART" id="SM00252">
    <property type="entry name" value="SH2"/>
    <property type="match status" value="1"/>
</dbReference>
<protein>
    <recommendedName>
        <fullName evidence="4 8">Transcription elongation factor spt6</fullName>
    </recommendedName>
</protein>
<dbReference type="InterPro" id="IPR028083">
    <property type="entry name" value="Spt6_acidic_N_dom"/>
</dbReference>
<dbReference type="InterPro" id="IPR028231">
    <property type="entry name" value="Spt6_YqgF"/>
</dbReference>
<dbReference type="InterPro" id="IPR036860">
    <property type="entry name" value="SH2_dom_sf"/>
</dbReference>
<name>A0A5N6L296_9ROSI</name>
<dbReference type="EMBL" id="VIBQ01000066">
    <property type="protein sequence ID" value="KAB8576212.1"/>
    <property type="molecule type" value="Genomic_DNA"/>
</dbReference>
<dbReference type="InterPro" id="IPR042066">
    <property type="entry name" value="Spt6_death-like"/>
</dbReference>
<dbReference type="FunFam" id="1.10.150.850:FF:000001">
    <property type="entry name" value="Transcription elongation factor spt6"/>
    <property type="match status" value="1"/>
</dbReference>
<dbReference type="InterPro" id="IPR028088">
    <property type="entry name" value="Spt6_HTH_DNA-bd_dom"/>
</dbReference>
<dbReference type="SUPFAM" id="SSF55550">
    <property type="entry name" value="SH2 domain"/>
    <property type="match status" value="1"/>
</dbReference>
<dbReference type="Pfam" id="PF22706">
    <property type="entry name" value="Tex_central_region"/>
    <property type="match status" value="1"/>
</dbReference>
<dbReference type="InterPro" id="IPR012337">
    <property type="entry name" value="RNaseH-like_sf"/>
</dbReference>
<dbReference type="Pfam" id="PF17674">
    <property type="entry name" value="HHH_9"/>
    <property type="match status" value="1"/>
</dbReference>
<evidence type="ECO:0000256" key="5">
    <source>
        <dbReference type="ARBA" id="ARBA00022454"/>
    </source>
</evidence>
<dbReference type="PANTHER" id="PTHR10145:SF6">
    <property type="entry name" value="TRANSCRIPTION ELONGATION FACTOR SPT6"/>
    <property type="match status" value="1"/>
</dbReference>
<evidence type="ECO:0000256" key="1">
    <source>
        <dbReference type="ARBA" id="ARBA00004123"/>
    </source>
</evidence>
<keyword evidence="7 8" id="KW-0539">Nucleus</keyword>
<feature type="compositionally biased region" description="Acidic residues" evidence="9">
    <location>
        <begin position="16"/>
        <end position="31"/>
    </location>
</feature>
<comment type="function">
    <text evidence="8">Transcription elongation factor that enhances transcription elongation by RNA polymerase II (RNAPII).</text>
</comment>
<accession>A0A5N6L296</accession>
<dbReference type="Gene3D" id="3.30.505.10">
    <property type="entry name" value="SH2 domain"/>
    <property type="match status" value="1"/>
</dbReference>
<keyword evidence="5" id="KW-0158">Chromosome</keyword>